<evidence type="ECO:0000313" key="2">
    <source>
        <dbReference type="EMBL" id="KWU52880.1"/>
    </source>
</evidence>
<dbReference type="PROSITE" id="PS51257">
    <property type="entry name" value="PROKAR_LIPOPROTEIN"/>
    <property type="match status" value="1"/>
</dbReference>
<sequence length="264" mass="29156">MSSWMKNVVIVLGMLALSGCAGKSADSFTLEVDLPADFELKTAANYRPATGAACSLPIRRGKRPERKVFFTEFNPVANRVSYELPLSETIEGCPSVISSVQFDVYAKWGKQDWDVGGDLAGIGIRDRLAGDLPGMPEDGVQELKGQCRWYFRTIGPMHAIIKILQCHSLDAAGQPQKMQAGGVAQRDQLRGKKLRMVLKVLDEELPAFDHRWIAVPGGWKRCRGKSFEDMAAYCTGNDSEFKPVKMPDGRICDVYPTCHQQGAN</sequence>
<evidence type="ECO:0008006" key="4">
    <source>
        <dbReference type="Google" id="ProtNLM"/>
    </source>
</evidence>
<evidence type="ECO:0000313" key="3">
    <source>
        <dbReference type="Proteomes" id="UP000067111"/>
    </source>
</evidence>
<proteinExistence type="predicted"/>
<dbReference type="RefSeq" id="WP_060752412.1">
    <property type="nucleotide sequence ID" value="NZ_JBKQAR010000026.1"/>
</dbReference>
<dbReference type="AlphaFoldDB" id="A0A109FR10"/>
<keyword evidence="1" id="KW-0732">Signal</keyword>
<accession>A0A109FR10</accession>
<reference evidence="3" key="1">
    <citation type="submission" date="2016-01" db="EMBL/GenBank/DDBJ databases">
        <authorList>
            <person name="Gamez R.M."/>
            <person name="Rodriguez F."/>
            <person name="Bernal J.F."/>
            <person name="Agarwala R."/>
            <person name="Landsman D."/>
            <person name="Marino-Ramirez L."/>
        </authorList>
    </citation>
    <scope>NUCLEOTIDE SEQUENCE [LARGE SCALE GENOMIC DNA]</scope>
    <source>
        <strain evidence="3">Ps006</strain>
    </source>
</reference>
<name>A0A109FR10_9PSED</name>
<feature type="signal peptide" evidence="1">
    <location>
        <begin position="1"/>
        <end position="21"/>
    </location>
</feature>
<dbReference type="Proteomes" id="UP000067111">
    <property type="component" value="Unassembled WGS sequence"/>
</dbReference>
<evidence type="ECO:0000256" key="1">
    <source>
        <dbReference type="SAM" id="SignalP"/>
    </source>
</evidence>
<organism evidence="2 3">
    <name type="scientific">Pseudomonas palleroniana</name>
    <dbReference type="NCBI Taxonomy" id="191390"/>
    <lineage>
        <taxon>Bacteria</taxon>
        <taxon>Pseudomonadati</taxon>
        <taxon>Pseudomonadota</taxon>
        <taxon>Gammaproteobacteria</taxon>
        <taxon>Pseudomonadales</taxon>
        <taxon>Pseudomonadaceae</taxon>
        <taxon>Pseudomonas</taxon>
    </lineage>
</organism>
<dbReference type="EMBL" id="LRMR01000002">
    <property type="protein sequence ID" value="KWU52880.1"/>
    <property type="molecule type" value="Genomic_DNA"/>
</dbReference>
<feature type="chain" id="PRO_5007134926" description="Lipoprotein" evidence="1">
    <location>
        <begin position="22"/>
        <end position="264"/>
    </location>
</feature>
<dbReference type="OrthoDB" id="7017115at2"/>
<protein>
    <recommendedName>
        <fullName evidence="4">Lipoprotein</fullName>
    </recommendedName>
</protein>
<comment type="caution">
    <text evidence="2">The sequence shown here is derived from an EMBL/GenBank/DDBJ whole genome shotgun (WGS) entry which is preliminary data.</text>
</comment>
<gene>
    <name evidence="2" type="ORF">AWV77_01005</name>
</gene>